<dbReference type="PROSITE" id="PS51733">
    <property type="entry name" value="BPL_LPL_CATALYTIC"/>
    <property type="match status" value="1"/>
</dbReference>
<evidence type="ECO:0000256" key="4">
    <source>
        <dbReference type="ARBA" id="ARBA00047846"/>
    </source>
</evidence>
<feature type="domain" description="BPL/LPL catalytic" evidence="5">
    <location>
        <begin position="15"/>
        <end position="212"/>
    </location>
</feature>
<evidence type="ECO:0000256" key="3">
    <source>
        <dbReference type="ARBA" id="ARBA00024227"/>
    </source>
</evidence>
<dbReference type="RefSeq" id="WP_094797562.1">
    <property type="nucleotide sequence ID" value="NZ_NEVK01000008.1"/>
</dbReference>
<reference evidence="7" key="1">
    <citation type="submission" date="2017-05" db="EMBL/GenBank/DDBJ databases">
        <title>Complete and WGS of Bordetella genogroups.</title>
        <authorList>
            <person name="Spilker T."/>
            <person name="Lipuma J."/>
        </authorList>
    </citation>
    <scope>NUCLEOTIDE SEQUENCE [LARGE SCALE GENOMIC DNA]</scope>
    <source>
        <strain evidence="7">AU18089</strain>
    </source>
</reference>
<dbReference type="AlphaFoldDB" id="A0A261QUQ9"/>
<dbReference type="InterPro" id="IPR003142">
    <property type="entry name" value="BPL_C"/>
</dbReference>
<evidence type="ECO:0000256" key="1">
    <source>
        <dbReference type="ARBA" id="ARBA00022598"/>
    </source>
</evidence>
<dbReference type="InterPro" id="IPR004143">
    <property type="entry name" value="BPL_LPL_catalytic"/>
</dbReference>
<evidence type="ECO:0000313" key="6">
    <source>
        <dbReference type="EMBL" id="OZI16528.1"/>
    </source>
</evidence>
<gene>
    <name evidence="6" type="ORF">CAL19_17780</name>
</gene>
<dbReference type="InterPro" id="IPR004408">
    <property type="entry name" value="Biotin_CoA_COase_ligase"/>
</dbReference>
<dbReference type="Pfam" id="PF03099">
    <property type="entry name" value="BPL_LplA_LipB"/>
    <property type="match status" value="1"/>
</dbReference>
<dbReference type="EMBL" id="NEVK01000008">
    <property type="protein sequence ID" value="OZI16528.1"/>
    <property type="molecule type" value="Genomic_DNA"/>
</dbReference>
<name>A0A261QUQ9_9BORD</name>
<dbReference type="PANTHER" id="PTHR12835">
    <property type="entry name" value="BIOTIN PROTEIN LIGASE"/>
    <property type="match status" value="1"/>
</dbReference>
<dbReference type="Pfam" id="PF02237">
    <property type="entry name" value="BPL_C"/>
    <property type="match status" value="1"/>
</dbReference>
<comment type="caution">
    <text evidence="6">The sequence shown here is derived from an EMBL/GenBank/DDBJ whole genome shotgun (WGS) entry which is preliminary data.</text>
</comment>
<dbReference type="CDD" id="cd16442">
    <property type="entry name" value="BPL"/>
    <property type="match status" value="1"/>
</dbReference>
<sequence>MLTDARHTDLPAPDALARELSARLEDFQSIAWTASTGSTNADLLARARAGAGTWLLGTHLQQTGRGRAGRPWQNRSGAALMFSCAFPVRMPASRLPALSPLAGMAACEALRSLAGGAPVLCVKWPNDIQWHDAKLAGVLVETTRDPAVPGGYAVVIGMGVNLRDADTLSQALGRPVADWTLVAEQAGGAAAAAADIVSAVARAWQAAVREFETGGFAAFQRRYAAVDALKGREVNVIDQGAVLFSGTADGLSDDGRLYIQTASERVPVSVGEISIRPTAALAGNRS</sequence>
<evidence type="ECO:0000259" key="5">
    <source>
        <dbReference type="PROSITE" id="PS51733"/>
    </source>
</evidence>
<dbReference type="EC" id="6.3.4.15" evidence="3"/>
<proteinExistence type="predicted"/>
<dbReference type="PANTHER" id="PTHR12835:SF5">
    <property type="entry name" value="BIOTIN--PROTEIN LIGASE"/>
    <property type="match status" value="1"/>
</dbReference>
<organism evidence="6 7">
    <name type="scientific">Bordetella genomosp. 7</name>
    <dbReference type="NCBI Taxonomy" id="1416805"/>
    <lineage>
        <taxon>Bacteria</taxon>
        <taxon>Pseudomonadati</taxon>
        <taxon>Pseudomonadota</taxon>
        <taxon>Betaproteobacteria</taxon>
        <taxon>Burkholderiales</taxon>
        <taxon>Alcaligenaceae</taxon>
        <taxon>Bordetella</taxon>
    </lineage>
</organism>
<dbReference type="Gene3D" id="3.30.930.10">
    <property type="entry name" value="Bira Bifunctional Protein, Domain 2"/>
    <property type="match status" value="1"/>
</dbReference>
<dbReference type="GO" id="GO:0004077">
    <property type="term" value="F:biotin--[biotin carboxyl-carrier protein] ligase activity"/>
    <property type="evidence" value="ECO:0007669"/>
    <property type="project" value="UniProtKB-EC"/>
</dbReference>
<dbReference type="Proteomes" id="UP000216947">
    <property type="component" value="Unassembled WGS sequence"/>
</dbReference>
<dbReference type="InterPro" id="IPR045864">
    <property type="entry name" value="aa-tRNA-synth_II/BPL/LPL"/>
</dbReference>
<evidence type="ECO:0000313" key="7">
    <source>
        <dbReference type="Proteomes" id="UP000216947"/>
    </source>
</evidence>
<comment type="catalytic activity">
    <reaction evidence="4">
        <text>biotin + L-lysyl-[protein] + ATP = N(6)-biotinyl-L-lysyl-[protein] + AMP + diphosphate + H(+)</text>
        <dbReference type="Rhea" id="RHEA:11756"/>
        <dbReference type="Rhea" id="RHEA-COMP:9752"/>
        <dbReference type="Rhea" id="RHEA-COMP:10505"/>
        <dbReference type="ChEBI" id="CHEBI:15378"/>
        <dbReference type="ChEBI" id="CHEBI:29969"/>
        <dbReference type="ChEBI" id="CHEBI:30616"/>
        <dbReference type="ChEBI" id="CHEBI:33019"/>
        <dbReference type="ChEBI" id="CHEBI:57586"/>
        <dbReference type="ChEBI" id="CHEBI:83144"/>
        <dbReference type="ChEBI" id="CHEBI:456215"/>
        <dbReference type="EC" id="6.3.4.15"/>
    </reaction>
</comment>
<keyword evidence="7" id="KW-1185">Reference proteome</keyword>
<keyword evidence="1 6" id="KW-0436">Ligase</keyword>
<dbReference type="SUPFAM" id="SSF55681">
    <property type="entry name" value="Class II aaRS and biotin synthetases"/>
    <property type="match status" value="1"/>
</dbReference>
<protein>
    <recommendedName>
        <fullName evidence="3">biotin--[biotin carboxyl-carrier protein] ligase</fullName>
        <ecNumber evidence="3">6.3.4.15</ecNumber>
    </recommendedName>
</protein>
<dbReference type="NCBIfam" id="TIGR00121">
    <property type="entry name" value="birA_ligase"/>
    <property type="match status" value="1"/>
</dbReference>
<accession>A0A261QUQ9</accession>
<dbReference type="Gene3D" id="2.30.30.100">
    <property type="match status" value="1"/>
</dbReference>
<evidence type="ECO:0000256" key="2">
    <source>
        <dbReference type="ARBA" id="ARBA00023267"/>
    </source>
</evidence>
<dbReference type="GO" id="GO:0005737">
    <property type="term" value="C:cytoplasm"/>
    <property type="evidence" value="ECO:0007669"/>
    <property type="project" value="TreeGrafter"/>
</dbReference>
<keyword evidence="2" id="KW-0092">Biotin</keyword>